<evidence type="ECO:0000259" key="3">
    <source>
        <dbReference type="Pfam" id="PF02576"/>
    </source>
</evidence>
<dbReference type="SUPFAM" id="SSF75420">
    <property type="entry name" value="YhbC-like, N-terminal domain"/>
    <property type="match status" value="1"/>
</dbReference>
<dbReference type="InterPro" id="IPR003728">
    <property type="entry name" value="Ribosome_maturation_RimP"/>
</dbReference>
<dbReference type="FunFam" id="3.30.300.70:FF:000001">
    <property type="entry name" value="Ribosome maturation factor RimP"/>
    <property type="match status" value="1"/>
</dbReference>
<proteinExistence type="inferred from homology"/>
<dbReference type="SUPFAM" id="SSF74942">
    <property type="entry name" value="YhbC-like, C-terminal domain"/>
    <property type="match status" value="1"/>
</dbReference>
<gene>
    <name evidence="5" type="ORF">MNBD_GAMMA21-763</name>
</gene>
<reference evidence="5" key="1">
    <citation type="submission" date="2018-06" db="EMBL/GenBank/DDBJ databases">
        <authorList>
            <person name="Zhirakovskaya E."/>
        </authorList>
    </citation>
    <scope>NUCLEOTIDE SEQUENCE</scope>
</reference>
<feature type="domain" description="Ribosome maturation factor RimP N-terminal" evidence="3">
    <location>
        <begin position="11"/>
        <end position="83"/>
    </location>
</feature>
<sequence length="152" mass="17109">MGPMEERVLRLLEPTISALGYELLGVEYLGQGKHSRLRLFIDAPDGIGLKDCEQVSHQASAVLDVEDPIKAQYALEVSSPGLDRPLFQPEHYASYIGQRVKFRVRLPVDGQRNFEGQIQQVDQQDIYIIIESGETLKFDSSNIERANLVPDL</sequence>
<dbReference type="CDD" id="cd01734">
    <property type="entry name" value="YlxS_C"/>
    <property type="match status" value="1"/>
</dbReference>
<dbReference type="InterPro" id="IPR035956">
    <property type="entry name" value="RimP_N_sf"/>
</dbReference>
<protein>
    <submittedName>
        <fullName evidence="5">Bacterial ribosome SSU maturation protein RimP</fullName>
    </submittedName>
</protein>
<dbReference type="PANTHER" id="PTHR33867">
    <property type="entry name" value="RIBOSOME MATURATION FACTOR RIMP"/>
    <property type="match status" value="1"/>
</dbReference>
<dbReference type="Pfam" id="PF17384">
    <property type="entry name" value="DUF150_C"/>
    <property type="match status" value="1"/>
</dbReference>
<evidence type="ECO:0000259" key="4">
    <source>
        <dbReference type="Pfam" id="PF17384"/>
    </source>
</evidence>
<dbReference type="Gene3D" id="2.30.30.180">
    <property type="entry name" value="Ribosome maturation factor RimP, C-terminal domain"/>
    <property type="match status" value="1"/>
</dbReference>
<dbReference type="InterPro" id="IPR036847">
    <property type="entry name" value="RimP_C_sf"/>
</dbReference>
<dbReference type="InterPro" id="IPR028998">
    <property type="entry name" value="RimP_C"/>
</dbReference>
<feature type="domain" description="Ribosome maturation factor RimP C-terminal" evidence="4">
    <location>
        <begin position="86"/>
        <end position="151"/>
    </location>
</feature>
<dbReference type="PANTHER" id="PTHR33867:SF1">
    <property type="entry name" value="RIBOSOME MATURATION FACTOR RIMP"/>
    <property type="match status" value="1"/>
</dbReference>
<accession>A0A3B1AKF1</accession>
<dbReference type="HAMAP" id="MF_01077">
    <property type="entry name" value="RimP"/>
    <property type="match status" value="1"/>
</dbReference>
<name>A0A3B1AKF1_9ZZZZ</name>
<dbReference type="InterPro" id="IPR028989">
    <property type="entry name" value="RimP_N"/>
</dbReference>
<dbReference type="GO" id="GO:0005829">
    <property type="term" value="C:cytosol"/>
    <property type="evidence" value="ECO:0007669"/>
    <property type="project" value="TreeGrafter"/>
</dbReference>
<dbReference type="GO" id="GO:0006412">
    <property type="term" value="P:translation"/>
    <property type="evidence" value="ECO:0007669"/>
    <property type="project" value="TreeGrafter"/>
</dbReference>
<keyword evidence="2" id="KW-0690">Ribosome biogenesis</keyword>
<keyword evidence="1" id="KW-0963">Cytoplasm</keyword>
<evidence type="ECO:0000256" key="2">
    <source>
        <dbReference type="ARBA" id="ARBA00022517"/>
    </source>
</evidence>
<dbReference type="AlphaFoldDB" id="A0A3B1AKF1"/>
<evidence type="ECO:0000313" key="5">
    <source>
        <dbReference type="EMBL" id="VAW94344.1"/>
    </source>
</evidence>
<dbReference type="NCBIfam" id="NF000927">
    <property type="entry name" value="PRK00092.1-1"/>
    <property type="match status" value="1"/>
</dbReference>
<dbReference type="GO" id="GO:0000028">
    <property type="term" value="P:ribosomal small subunit assembly"/>
    <property type="evidence" value="ECO:0007669"/>
    <property type="project" value="TreeGrafter"/>
</dbReference>
<dbReference type="Pfam" id="PF02576">
    <property type="entry name" value="RimP_N"/>
    <property type="match status" value="1"/>
</dbReference>
<organism evidence="5">
    <name type="scientific">hydrothermal vent metagenome</name>
    <dbReference type="NCBI Taxonomy" id="652676"/>
    <lineage>
        <taxon>unclassified sequences</taxon>
        <taxon>metagenomes</taxon>
        <taxon>ecological metagenomes</taxon>
    </lineage>
</organism>
<evidence type="ECO:0000256" key="1">
    <source>
        <dbReference type="ARBA" id="ARBA00022490"/>
    </source>
</evidence>
<dbReference type="EMBL" id="UOFR01000026">
    <property type="protein sequence ID" value="VAW94344.1"/>
    <property type="molecule type" value="Genomic_DNA"/>
</dbReference>
<dbReference type="Gene3D" id="3.30.300.70">
    <property type="entry name" value="RimP-like superfamily, N-terminal"/>
    <property type="match status" value="1"/>
</dbReference>